<comment type="caution">
    <text evidence="1">The sequence shown here is derived from an EMBL/GenBank/DDBJ whole genome shotgun (WGS) entry which is preliminary data.</text>
</comment>
<gene>
    <name evidence="1" type="ORF">RJ641_031948</name>
</gene>
<sequence length="284" mass="32001">MIGVGGRIGDLLSDVGDGKGDVVKESPLSASTPLAFLYRSSPLKTLPGSNLNAILKFSWNQNLMRYLKFKGATFELSYYMDDVRDPKLAQCKNNIWVQFKEMFLVFVRVDFLNLKAIENVPLFMGILMFVDEDGCHMHFKMSDFVHIYMVPQWQVSTLAFGLLQPQENYNQLNEALAGTDHSWTALMLKLVISLFRMFCEEQLAEILSCSNAGLLSEKLVDLEKIIKKGDFAVPAAKSLSSSQSKKKTYRKSLLISNKADLIHEQAQKIMLFSSTLRSFLCIAG</sequence>
<dbReference type="PANTHER" id="PTHR37237:SF1">
    <property type="entry name" value="OS02G0567000 PROTEIN"/>
    <property type="match status" value="1"/>
</dbReference>
<dbReference type="AlphaFoldDB" id="A0AAN8VQL2"/>
<dbReference type="PANTHER" id="PTHR37237">
    <property type="entry name" value="OS02G0567000 PROTEIN"/>
    <property type="match status" value="1"/>
</dbReference>
<proteinExistence type="predicted"/>
<evidence type="ECO:0000313" key="2">
    <source>
        <dbReference type="Proteomes" id="UP001370490"/>
    </source>
</evidence>
<keyword evidence="2" id="KW-1185">Reference proteome</keyword>
<organism evidence="1 2">
    <name type="scientific">Dillenia turbinata</name>
    <dbReference type="NCBI Taxonomy" id="194707"/>
    <lineage>
        <taxon>Eukaryota</taxon>
        <taxon>Viridiplantae</taxon>
        <taxon>Streptophyta</taxon>
        <taxon>Embryophyta</taxon>
        <taxon>Tracheophyta</taxon>
        <taxon>Spermatophyta</taxon>
        <taxon>Magnoliopsida</taxon>
        <taxon>eudicotyledons</taxon>
        <taxon>Gunneridae</taxon>
        <taxon>Pentapetalae</taxon>
        <taxon>Dilleniales</taxon>
        <taxon>Dilleniaceae</taxon>
        <taxon>Dillenia</taxon>
    </lineage>
</organism>
<dbReference type="Proteomes" id="UP001370490">
    <property type="component" value="Unassembled WGS sequence"/>
</dbReference>
<reference evidence="1 2" key="1">
    <citation type="submission" date="2023-12" db="EMBL/GenBank/DDBJ databases">
        <title>A high-quality genome assembly for Dillenia turbinata (Dilleniales).</title>
        <authorList>
            <person name="Chanderbali A."/>
        </authorList>
    </citation>
    <scope>NUCLEOTIDE SEQUENCE [LARGE SCALE GENOMIC DNA]</scope>
    <source>
        <strain evidence="1">LSX21</strain>
        <tissue evidence="1">Leaf</tissue>
    </source>
</reference>
<name>A0AAN8VQL2_9MAGN</name>
<evidence type="ECO:0000313" key="1">
    <source>
        <dbReference type="EMBL" id="KAK6938440.1"/>
    </source>
</evidence>
<accession>A0AAN8VQL2</accession>
<protein>
    <submittedName>
        <fullName evidence="1">Uncharacterized protein</fullName>
    </submittedName>
</protein>
<dbReference type="EMBL" id="JBAMMX010000006">
    <property type="protein sequence ID" value="KAK6938440.1"/>
    <property type="molecule type" value="Genomic_DNA"/>
</dbReference>